<dbReference type="GO" id="GO:0016773">
    <property type="term" value="F:phosphotransferase activity, alcohol group as acceptor"/>
    <property type="evidence" value="ECO:0007669"/>
    <property type="project" value="InterPro"/>
</dbReference>
<dbReference type="PANTHER" id="PTHR46566">
    <property type="entry name" value="1-PHOSPHOFRUCTOKINASE-RELATED"/>
    <property type="match status" value="1"/>
</dbReference>
<evidence type="ECO:0000313" key="9">
    <source>
        <dbReference type="Proteomes" id="UP000264002"/>
    </source>
</evidence>
<dbReference type="Pfam" id="PF00294">
    <property type="entry name" value="PfkB"/>
    <property type="match status" value="1"/>
</dbReference>
<dbReference type="GO" id="GO:0005524">
    <property type="term" value="F:ATP binding"/>
    <property type="evidence" value="ECO:0007669"/>
    <property type="project" value="UniProtKB-KW"/>
</dbReference>
<evidence type="ECO:0000256" key="1">
    <source>
        <dbReference type="ARBA" id="ARBA00010688"/>
    </source>
</evidence>
<dbReference type="Proteomes" id="UP000264002">
    <property type="component" value="Unassembled WGS sequence"/>
</dbReference>
<gene>
    <name evidence="8" type="ORF">DYP60_09335</name>
</gene>
<evidence type="ECO:0000256" key="4">
    <source>
        <dbReference type="ARBA" id="ARBA00022777"/>
    </source>
</evidence>
<dbReference type="OrthoDB" id="357193at2"/>
<reference evidence="9" key="1">
    <citation type="submission" date="2018-08" db="EMBL/GenBank/DDBJ databases">
        <authorList>
            <person name="Grouzdev D.S."/>
            <person name="Krutkina M.S."/>
        </authorList>
    </citation>
    <scope>NUCLEOTIDE SEQUENCE [LARGE SCALE GENOMIC DNA]</scope>
    <source>
        <strain evidence="9">4-11</strain>
    </source>
</reference>
<evidence type="ECO:0000256" key="5">
    <source>
        <dbReference type="ARBA" id="ARBA00022840"/>
    </source>
</evidence>
<organism evidence="8 9">
    <name type="scientific">Sphaerochaeta halotolerans</name>
    <dbReference type="NCBI Taxonomy" id="2293840"/>
    <lineage>
        <taxon>Bacteria</taxon>
        <taxon>Pseudomonadati</taxon>
        <taxon>Spirochaetota</taxon>
        <taxon>Spirochaetia</taxon>
        <taxon>Spirochaetales</taxon>
        <taxon>Sphaerochaetaceae</taxon>
        <taxon>Sphaerochaeta</taxon>
    </lineage>
</organism>
<reference evidence="8 9" key="2">
    <citation type="submission" date="2018-09" db="EMBL/GenBank/DDBJ databases">
        <title>Genome of Sphaerochaeta halotolerans strain 4-11.</title>
        <authorList>
            <person name="Nazina T.N."/>
            <person name="Sokolova D.S."/>
        </authorList>
    </citation>
    <scope>NUCLEOTIDE SEQUENCE [LARGE SCALE GENOMIC DNA]</scope>
    <source>
        <strain evidence="8 9">4-11</strain>
    </source>
</reference>
<name>A0A372MF39_9SPIR</name>
<dbReference type="GO" id="GO:0005975">
    <property type="term" value="P:carbohydrate metabolic process"/>
    <property type="evidence" value="ECO:0007669"/>
    <property type="project" value="InterPro"/>
</dbReference>
<proteinExistence type="inferred from homology"/>
<dbReference type="RefSeq" id="WP_117330736.1">
    <property type="nucleotide sequence ID" value="NZ_QUWK01000009.1"/>
</dbReference>
<dbReference type="SUPFAM" id="SSF53613">
    <property type="entry name" value="Ribokinase-like"/>
    <property type="match status" value="1"/>
</dbReference>
<keyword evidence="9" id="KW-1185">Reference proteome</keyword>
<accession>A0A372MF39</accession>
<evidence type="ECO:0000259" key="7">
    <source>
        <dbReference type="Pfam" id="PF00294"/>
    </source>
</evidence>
<keyword evidence="4 8" id="KW-0418">Kinase</keyword>
<keyword evidence="5" id="KW-0067">ATP-binding</keyword>
<dbReference type="Gene3D" id="3.40.1190.20">
    <property type="match status" value="1"/>
</dbReference>
<evidence type="ECO:0000256" key="6">
    <source>
        <dbReference type="PIRNR" id="PIRNR000535"/>
    </source>
</evidence>
<dbReference type="PIRSF" id="PIRSF000535">
    <property type="entry name" value="1PFK/6PFK/LacC"/>
    <property type="match status" value="1"/>
</dbReference>
<dbReference type="PANTHER" id="PTHR46566:SF2">
    <property type="entry name" value="ATP-DEPENDENT 6-PHOSPHOFRUCTOKINASE ISOZYME 2"/>
    <property type="match status" value="1"/>
</dbReference>
<dbReference type="InterPro" id="IPR017583">
    <property type="entry name" value="Tagatose/fructose_Pkinase"/>
</dbReference>
<evidence type="ECO:0000256" key="3">
    <source>
        <dbReference type="ARBA" id="ARBA00022741"/>
    </source>
</evidence>
<comment type="caution">
    <text evidence="8">The sequence shown here is derived from an EMBL/GenBank/DDBJ whole genome shotgun (WGS) entry which is preliminary data.</text>
</comment>
<comment type="similarity">
    <text evidence="1">Belongs to the carbohydrate kinase PfkB family.</text>
</comment>
<sequence length="299" mass="32654">MKILSVCLNPTFQITMRFPSFSVGEVNRAQEHYLDASGKGMNAARIISQLGHESLLLTHLGGNRIEEMLSLCRKDGFTTLWADSGSAIRTCVTVLTSEGATELVQEPFPVDPACEKPIRALFSQHIKECDGLVILGTRAPGYSDALYADFVQEAKALGKFVLLDLKGEDLKRCILHHPDVVKINLSEAVHTFLGIQVAEHQNTDDLKEPVKKMLRGLYDQFGCTFVISRGASELWVQNSRFFSSPTVKTEVVNTIGCGDSLSAALTVQLLQGVKLQQAVIEATKVATKNAKSIHPGSIV</sequence>
<dbReference type="EMBL" id="QUWK01000009">
    <property type="protein sequence ID" value="RFU94397.1"/>
    <property type="molecule type" value="Genomic_DNA"/>
</dbReference>
<dbReference type="GO" id="GO:0016301">
    <property type="term" value="F:kinase activity"/>
    <property type="evidence" value="ECO:0007669"/>
    <property type="project" value="UniProtKB-KW"/>
</dbReference>
<dbReference type="InterPro" id="IPR011611">
    <property type="entry name" value="PfkB_dom"/>
</dbReference>
<dbReference type="InterPro" id="IPR029056">
    <property type="entry name" value="Ribokinase-like"/>
</dbReference>
<dbReference type="AlphaFoldDB" id="A0A372MF39"/>
<evidence type="ECO:0000256" key="2">
    <source>
        <dbReference type="ARBA" id="ARBA00022679"/>
    </source>
</evidence>
<feature type="domain" description="Carbohydrate kinase PfkB" evidence="7">
    <location>
        <begin position="19"/>
        <end position="289"/>
    </location>
</feature>
<keyword evidence="2 6" id="KW-0808">Transferase</keyword>
<evidence type="ECO:0000313" key="8">
    <source>
        <dbReference type="EMBL" id="RFU94397.1"/>
    </source>
</evidence>
<keyword evidence="3" id="KW-0547">Nucleotide-binding</keyword>
<protein>
    <submittedName>
        <fullName evidence="8">Carbohydrate kinase</fullName>
    </submittedName>
</protein>